<feature type="compositionally biased region" description="Basic residues" evidence="1">
    <location>
        <begin position="104"/>
        <end position="117"/>
    </location>
</feature>
<proteinExistence type="predicted"/>
<dbReference type="AlphaFoldDB" id="A0A8T0PGT8"/>
<feature type="compositionally biased region" description="Pro residues" evidence="1">
    <location>
        <begin position="64"/>
        <end position="76"/>
    </location>
</feature>
<evidence type="ECO:0000313" key="2">
    <source>
        <dbReference type="EMBL" id="KAG2559849.1"/>
    </source>
</evidence>
<feature type="compositionally biased region" description="Low complexity" evidence="1">
    <location>
        <begin position="54"/>
        <end position="63"/>
    </location>
</feature>
<reference evidence="2" key="1">
    <citation type="submission" date="2020-05" db="EMBL/GenBank/DDBJ databases">
        <title>WGS assembly of Panicum virgatum.</title>
        <authorList>
            <person name="Lovell J.T."/>
            <person name="Jenkins J."/>
            <person name="Shu S."/>
            <person name="Juenger T.E."/>
            <person name="Schmutz J."/>
        </authorList>
    </citation>
    <scope>NUCLEOTIDE SEQUENCE</scope>
    <source>
        <strain evidence="2">AP13</strain>
    </source>
</reference>
<evidence type="ECO:0000256" key="1">
    <source>
        <dbReference type="SAM" id="MobiDB-lite"/>
    </source>
</evidence>
<protein>
    <submittedName>
        <fullName evidence="2">Uncharacterized protein</fullName>
    </submittedName>
</protein>
<organism evidence="2 3">
    <name type="scientific">Panicum virgatum</name>
    <name type="common">Blackwell switchgrass</name>
    <dbReference type="NCBI Taxonomy" id="38727"/>
    <lineage>
        <taxon>Eukaryota</taxon>
        <taxon>Viridiplantae</taxon>
        <taxon>Streptophyta</taxon>
        <taxon>Embryophyta</taxon>
        <taxon>Tracheophyta</taxon>
        <taxon>Spermatophyta</taxon>
        <taxon>Magnoliopsida</taxon>
        <taxon>Liliopsida</taxon>
        <taxon>Poales</taxon>
        <taxon>Poaceae</taxon>
        <taxon>PACMAD clade</taxon>
        <taxon>Panicoideae</taxon>
        <taxon>Panicodae</taxon>
        <taxon>Paniceae</taxon>
        <taxon>Panicinae</taxon>
        <taxon>Panicum</taxon>
        <taxon>Panicum sect. Hiantes</taxon>
    </lineage>
</organism>
<dbReference type="Proteomes" id="UP000823388">
    <property type="component" value="Chromosome 8K"/>
</dbReference>
<feature type="compositionally biased region" description="Basic residues" evidence="1">
    <location>
        <begin position="133"/>
        <end position="146"/>
    </location>
</feature>
<keyword evidence="3" id="KW-1185">Reference proteome</keyword>
<feature type="region of interest" description="Disordered" evidence="1">
    <location>
        <begin position="48"/>
        <end position="146"/>
    </location>
</feature>
<name>A0A8T0PGT8_PANVG</name>
<feature type="region of interest" description="Disordered" evidence="1">
    <location>
        <begin position="1"/>
        <end position="20"/>
    </location>
</feature>
<sequence>MRLAETAAAAGGGGCEELNPPYHLAVGEEWDVGDGAKADRVVRVATDSARVRSPLPRAALAPRPAAPPPPPPPPPQSGASRPIISGCGAPFPSATPSVAGYRAVGRRRVPRRPRRAHRTPEPLHPPLPAVCRGARRPRRSRRTASA</sequence>
<evidence type="ECO:0000313" key="3">
    <source>
        <dbReference type="Proteomes" id="UP000823388"/>
    </source>
</evidence>
<accession>A0A8T0PGT8</accession>
<dbReference type="EMBL" id="CM029051">
    <property type="protein sequence ID" value="KAG2559849.1"/>
    <property type="molecule type" value="Genomic_DNA"/>
</dbReference>
<gene>
    <name evidence="2" type="ORF">PVAP13_8KG199402</name>
</gene>
<comment type="caution">
    <text evidence="2">The sequence shown here is derived from an EMBL/GenBank/DDBJ whole genome shotgun (WGS) entry which is preliminary data.</text>
</comment>